<comment type="subcellular location">
    <subcellularLocation>
        <location evidence="1 7">Cell membrane</location>
        <topology evidence="1 7">Multi-pass membrane protein</topology>
    </subcellularLocation>
</comment>
<evidence type="ECO:0000313" key="9">
    <source>
        <dbReference type="EMBL" id="MCQ8117542.1"/>
    </source>
</evidence>
<gene>
    <name evidence="9" type="ORF">NP589_08895</name>
</gene>
<keyword evidence="5 7" id="KW-1133">Transmembrane helix</keyword>
<reference evidence="9 10" key="1">
    <citation type="submission" date="2022-07" db="EMBL/GenBank/DDBJ databases">
        <title>Methylomonas rivi sp. nov., Methylomonas rosea sp. nov., Methylomonas aureus sp. nov. and Methylomonas subterranea sp. nov., four novel methanotrophs isolated from a freshwater creek and the deep terrestrial subsurface.</title>
        <authorList>
            <person name="Abin C."/>
            <person name="Sankaranarayanan K."/>
            <person name="Garner C."/>
            <person name="Sindelar R."/>
            <person name="Kotary K."/>
            <person name="Garner R."/>
            <person name="Barclay S."/>
            <person name="Lawson P."/>
            <person name="Krumholz L."/>
        </authorList>
    </citation>
    <scope>NUCLEOTIDE SEQUENCE [LARGE SCALE GENOMIC DNA]</scope>
    <source>
        <strain evidence="9 10">WSC-7</strain>
    </source>
</reference>
<evidence type="ECO:0000313" key="10">
    <source>
        <dbReference type="Proteomes" id="UP001524570"/>
    </source>
</evidence>
<evidence type="ECO:0000256" key="6">
    <source>
        <dbReference type="ARBA" id="ARBA00023136"/>
    </source>
</evidence>
<dbReference type="InterPro" id="IPR032818">
    <property type="entry name" value="DedA-like"/>
</dbReference>
<evidence type="ECO:0000256" key="7">
    <source>
        <dbReference type="RuleBase" id="RU367016"/>
    </source>
</evidence>
<feature type="transmembrane region" description="Helical" evidence="7">
    <location>
        <begin position="69"/>
        <end position="90"/>
    </location>
</feature>
<dbReference type="PANTHER" id="PTHR30353:SF0">
    <property type="entry name" value="TRANSMEMBRANE PROTEIN"/>
    <property type="match status" value="1"/>
</dbReference>
<evidence type="ECO:0000256" key="3">
    <source>
        <dbReference type="ARBA" id="ARBA00022475"/>
    </source>
</evidence>
<dbReference type="Proteomes" id="UP001524570">
    <property type="component" value="Unassembled WGS sequence"/>
</dbReference>
<feature type="domain" description="VTT" evidence="8">
    <location>
        <begin position="49"/>
        <end position="171"/>
    </location>
</feature>
<evidence type="ECO:0000256" key="5">
    <source>
        <dbReference type="ARBA" id="ARBA00022989"/>
    </source>
</evidence>
<keyword evidence="4 7" id="KW-0812">Transmembrane</keyword>
<evidence type="ECO:0000256" key="1">
    <source>
        <dbReference type="ARBA" id="ARBA00004651"/>
    </source>
</evidence>
<dbReference type="PANTHER" id="PTHR30353">
    <property type="entry name" value="INNER MEMBRANE PROTEIN DEDA-RELATED"/>
    <property type="match status" value="1"/>
</dbReference>
<keyword evidence="6 7" id="KW-0472">Membrane</keyword>
<dbReference type="NCBIfam" id="NF008102">
    <property type="entry name" value="PRK10847.1"/>
    <property type="match status" value="1"/>
</dbReference>
<keyword evidence="10" id="KW-1185">Reference proteome</keyword>
<dbReference type="InterPro" id="IPR032816">
    <property type="entry name" value="VTT_dom"/>
</dbReference>
<comment type="similarity">
    <text evidence="2 7">Belongs to the DedA family.</text>
</comment>
<feature type="transmembrane region" description="Helical" evidence="7">
    <location>
        <begin position="28"/>
        <end position="49"/>
    </location>
</feature>
<accession>A0ABT1TSU1</accession>
<dbReference type="RefSeq" id="WP_256606667.1">
    <property type="nucleotide sequence ID" value="NZ_JANIBL010000022.1"/>
</dbReference>
<feature type="transmembrane region" description="Helical" evidence="7">
    <location>
        <begin position="185"/>
        <end position="203"/>
    </location>
</feature>
<comment type="caution">
    <text evidence="9">The sequence shown here is derived from an EMBL/GenBank/DDBJ whole genome shotgun (WGS) entry which is preliminary data.</text>
</comment>
<evidence type="ECO:0000256" key="4">
    <source>
        <dbReference type="ARBA" id="ARBA00022692"/>
    </source>
</evidence>
<sequence>MDWLHYLTDILLHIDKHLANIISDYGTVTYAILFLVIFVETGFVVMPFLPGDSLLFAAGAFVAMDAFNLPILLGVLGAAAVLGDTVNYWIGRSIGQRAYSLSWVNREHLDRAQAFYDTYGGKTIVLARFVPIVRTFAPFVAGIGKMPYSTFILFNIVGGVAWVLICVFAGYFFGNIPLVKKNFELVVLGIVLISILPIVLEVWKARKQAKQ</sequence>
<evidence type="ECO:0000256" key="2">
    <source>
        <dbReference type="ARBA" id="ARBA00010792"/>
    </source>
</evidence>
<name>A0ABT1TSU1_9GAMM</name>
<proteinExistence type="inferred from homology"/>
<keyword evidence="3 7" id="KW-1003">Cell membrane</keyword>
<evidence type="ECO:0000259" key="8">
    <source>
        <dbReference type="Pfam" id="PF09335"/>
    </source>
</evidence>
<dbReference type="InterPro" id="IPR058127">
    <property type="entry name" value="DedA"/>
</dbReference>
<dbReference type="Pfam" id="PF09335">
    <property type="entry name" value="VTT_dom"/>
    <property type="match status" value="1"/>
</dbReference>
<dbReference type="EMBL" id="JANIBL010000022">
    <property type="protein sequence ID" value="MCQ8117542.1"/>
    <property type="molecule type" value="Genomic_DNA"/>
</dbReference>
<organism evidence="9 10">
    <name type="scientific">Methylomonas rosea</name>
    <dbReference type="NCBI Taxonomy" id="2952227"/>
    <lineage>
        <taxon>Bacteria</taxon>
        <taxon>Pseudomonadati</taxon>
        <taxon>Pseudomonadota</taxon>
        <taxon>Gammaproteobacteria</taxon>
        <taxon>Methylococcales</taxon>
        <taxon>Methylococcaceae</taxon>
        <taxon>Methylomonas</taxon>
    </lineage>
</organism>
<protein>
    <submittedName>
        <fullName evidence="9">DedA family protein</fullName>
    </submittedName>
</protein>
<feature type="transmembrane region" description="Helical" evidence="7">
    <location>
        <begin position="151"/>
        <end position="173"/>
    </location>
</feature>